<keyword evidence="7" id="KW-0732">Signal</keyword>
<dbReference type="InterPro" id="IPR013766">
    <property type="entry name" value="Thioredoxin_domain"/>
</dbReference>
<evidence type="ECO:0000256" key="3">
    <source>
        <dbReference type="ARBA" id="ARBA00012723"/>
    </source>
</evidence>
<evidence type="ECO:0000256" key="2">
    <source>
        <dbReference type="ARBA" id="ARBA00004319"/>
    </source>
</evidence>
<dbReference type="Proteomes" id="UP001329430">
    <property type="component" value="Chromosome 1"/>
</dbReference>
<dbReference type="AlphaFoldDB" id="A0AAN7ZPE1"/>
<dbReference type="GO" id="GO:0015035">
    <property type="term" value="F:protein-disulfide reductase activity"/>
    <property type="evidence" value="ECO:0007669"/>
    <property type="project" value="TreeGrafter"/>
</dbReference>
<dbReference type="PROSITE" id="PS51352">
    <property type="entry name" value="THIOREDOXIN_2"/>
    <property type="match status" value="2"/>
</dbReference>
<comment type="catalytic activity">
    <reaction evidence="1">
        <text>Catalyzes the rearrangement of -S-S- bonds in proteins.</text>
        <dbReference type="EC" id="5.3.4.1"/>
    </reaction>
</comment>
<dbReference type="Pfam" id="PF24541">
    <property type="entry name" value="Thioredox_PDIA6_C"/>
    <property type="match status" value="1"/>
</dbReference>
<dbReference type="GO" id="GO:0003756">
    <property type="term" value="F:protein disulfide isomerase activity"/>
    <property type="evidence" value="ECO:0007669"/>
    <property type="project" value="UniProtKB-EC"/>
</dbReference>
<feature type="domain" description="Thioredoxin" evidence="8">
    <location>
        <begin position="134"/>
        <end position="262"/>
    </location>
</feature>
<dbReference type="EC" id="5.3.4.1" evidence="3"/>
<evidence type="ECO:0000256" key="1">
    <source>
        <dbReference type="ARBA" id="ARBA00001182"/>
    </source>
</evidence>
<feature type="domain" description="Thioredoxin" evidence="8">
    <location>
        <begin position="6"/>
        <end position="130"/>
    </location>
</feature>
<sequence length="429" mass="49106">MWRLLVMHVLISSSCALYPHNSNVIELTGTNFDRLVVYSDDLWIAEFFVPWCGYCQRLVPDYQKAANALKGFVNVGALNVEKHRGVGTKYDIEGFPTIKLFGVNKKKPKTFNGQRTAQGLIDAGLTAIRRKIKANFGEKLNEKSTELFSGKNVVKLTNKNFDKLVINSTSMWLVAFYVPWCSHCKNLSPEWIRAASTLKGQFKFGALDATVYTKKADQYKIRAYPTAKYFTAGNKTELYGKDYDGGRTSDDIVTWALEKIAENLPAPEIRQILNEVHFKESCEQNLLCVISVLPHILECQSDCRNEYLNVLKRVSEMHKKRMWGWVWSQAGDQRGLEEALGLVGFGYPTLVIINVKRMVYTLFKGSFDVNGIHNFLRDIIYGRERSSFLMTSEPKIVPIEAWDGKDFEFPQEEYYLYLLDVDVDVKDEL</sequence>
<dbReference type="GO" id="GO:0034976">
    <property type="term" value="P:response to endoplasmic reticulum stress"/>
    <property type="evidence" value="ECO:0007669"/>
    <property type="project" value="TreeGrafter"/>
</dbReference>
<evidence type="ECO:0000256" key="7">
    <source>
        <dbReference type="SAM" id="SignalP"/>
    </source>
</evidence>
<keyword evidence="4" id="KW-1015">Disulfide bond</keyword>
<evidence type="ECO:0000256" key="4">
    <source>
        <dbReference type="ARBA" id="ARBA00023157"/>
    </source>
</evidence>
<proteinExistence type="predicted"/>
<accession>A0AAN7ZPE1</accession>
<keyword evidence="5" id="KW-0413">Isomerase</keyword>
<name>A0AAN7ZPE1_9COLE</name>
<dbReference type="PROSITE" id="PS00194">
    <property type="entry name" value="THIOREDOXIN_1"/>
    <property type="match status" value="1"/>
</dbReference>
<dbReference type="Gene3D" id="3.40.30.10">
    <property type="entry name" value="Glutaredoxin"/>
    <property type="match status" value="2"/>
</dbReference>
<dbReference type="InterPro" id="IPR017937">
    <property type="entry name" value="Thioredoxin_CS"/>
</dbReference>
<comment type="caution">
    <text evidence="9">The sequence shown here is derived from an EMBL/GenBank/DDBJ whole genome shotgun (WGS) entry which is preliminary data.</text>
</comment>
<evidence type="ECO:0000256" key="6">
    <source>
        <dbReference type="ARBA" id="ARBA00023284"/>
    </source>
</evidence>
<dbReference type="Pfam" id="PF00085">
    <property type="entry name" value="Thioredoxin"/>
    <property type="match status" value="2"/>
</dbReference>
<dbReference type="PANTHER" id="PTHR45815">
    <property type="entry name" value="PROTEIN DISULFIDE-ISOMERASE A6"/>
    <property type="match status" value="1"/>
</dbReference>
<feature type="chain" id="PRO_5042895677" description="protein disulfide-isomerase" evidence="7">
    <location>
        <begin position="17"/>
        <end position="429"/>
    </location>
</feature>
<dbReference type="SUPFAM" id="SSF52833">
    <property type="entry name" value="Thioredoxin-like"/>
    <property type="match status" value="3"/>
</dbReference>
<evidence type="ECO:0000313" key="9">
    <source>
        <dbReference type="EMBL" id="KAK5650002.1"/>
    </source>
</evidence>
<protein>
    <recommendedName>
        <fullName evidence="3">protein disulfide-isomerase</fullName>
        <ecNumber evidence="3">5.3.4.1</ecNumber>
    </recommendedName>
</protein>
<dbReference type="InterPro" id="IPR036249">
    <property type="entry name" value="Thioredoxin-like_sf"/>
</dbReference>
<dbReference type="EMBL" id="JAVRBK010000001">
    <property type="protein sequence ID" value="KAK5650002.1"/>
    <property type="molecule type" value="Genomic_DNA"/>
</dbReference>
<dbReference type="PROSITE" id="PS51257">
    <property type="entry name" value="PROKAR_LIPOPROTEIN"/>
    <property type="match status" value="1"/>
</dbReference>
<evidence type="ECO:0000256" key="5">
    <source>
        <dbReference type="ARBA" id="ARBA00023235"/>
    </source>
</evidence>
<keyword evidence="10" id="KW-1185">Reference proteome</keyword>
<evidence type="ECO:0000313" key="10">
    <source>
        <dbReference type="Proteomes" id="UP001329430"/>
    </source>
</evidence>
<dbReference type="PANTHER" id="PTHR45815:SF3">
    <property type="entry name" value="PROTEIN DISULFIDE-ISOMERASE A6"/>
    <property type="match status" value="1"/>
</dbReference>
<reference evidence="9 10" key="1">
    <citation type="journal article" date="2024" name="Insects">
        <title>An Improved Chromosome-Level Genome Assembly of the Firefly Pyrocoelia pectoralis.</title>
        <authorList>
            <person name="Fu X."/>
            <person name="Meyer-Rochow V.B."/>
            <person name="Ballantyne L."/>
            <person name="Zhu X."/>
        </authorList>
    </citation>
    <scope>NUCLEOTIDE SEQUENCE [LARGE SCALE GENOMIC DNA]</scope>
    <source>
        <strain evidence="9">XCY_ONT2</strain>
    </source>
</reference>
<comment type="subcellular location">
    <subcellularLocation>
        <location evidence="2">Endoplasmic reticulum lumen</location>
    </subcellularLocation>
</comment>
<keyword evidence="6" id="KW-0676">Redox-active center</keyword>
<dbReference type="InterPro" id="IPR057305">
    <property type="entry name" value="Thioredox_PDIA6_C"/>
</dbReference>
<evidence type="ECO:0000259" key="8">
    <source>
        <dbReference type="PROSITE" id="PS51352"/>
    </source>
</evidence>
<gene>
    <name evidence="9" type="ORF">RI129_001031</name>
</gene>
<feature type="signal peptide" evidence="7">
    <location>
        <begin position="1"/>
        <end position="16"/>
    </location>
</feature>
<organism evidence="9 10">
    <name type="scientific">Pyrocoelia pectoralis</name>
    <dbReference type="NCBI Taxonomy" id="417401"/>
    <lineage>
        <taxon>Eukaryota</taxon>
        <taxon>Metazoa</taxon>
        <taxon>Ecdysozoa</taxon>
        <taxon>Arthropoda</taxon>
        <taxon>Hexapoda</taxon>
        <taxon>Insecta</taxon>
        <taxon>Pterygota</taxon>
        <taxon>Neoptera</taxon>
        <taxon>Endopterygota</taxon>
        <taxon>Coleoptera</taxon>
        <taxon>Polyphaga</taxon>
        <taxon>Elateriformia</taxon>
        <taxon>Elateroidea</taxon>
        <taxon>Lampyridae</taxon>
        <taxon>Lampyrinae</taxon>
        <taxon>Pyrocoelia</taxon>
    </lineage>
</organism>
<dbReference type="GO" id="GO:0005788">
    <property type="term" value="C:endoplasmic reticulum lumen"/>
    <property type="evidence" value="ECO:0007669"/>
    <property type="project" value="UniProtKB-SubCell"/>
</dbReference>